<feature type="compositionally biased region" description="Basic and acidic residues" evidence="2">
    <location>
        <begin position="574"/>
        <end position="585"/>
    </location>
</feature>
<evidence type="ECO:0000259" key="3">
    <source>
        <dbReference type="PROSITE" id="PS51722"/>
    </source>
</evidence>
<dbReference type="Pfam" id="PF25461">
    <property type="entry name" value="Beta-barrel_SelB"/>
    <property type="match status" value="1"/>
</dbReference>
<dbReference type="Pfam" id="PF00009">
    <property type="entry name" value="GTP_EFTU"/>
    <property type="match status" value="1"/>
</dbReference>
<dbReference type="PANTHER" id="PTHR43721">
    <property type="entry name" value="ELONGATION FACTOR TU-RELATED"/>
    <property type="match status" value="1"/>
</dbReference>
<evidence type="ECO:0000256" key="1">
    <source>
        <dbReference type="ARBA" id="ARBA00023134"/>
    </source>
</evidence>
<evidence type="ECO:0000256" key="2">
    <source>
        <dbReference type="SAM" id="MobiDB-lite"/>
    </source>
</evidence>
<dbReference type="Gene3D" id="2.40.30.10">
    <property type="entry name" value="Translation factors"/>
    <property type="match status" value="1"/>
</dbReference>
<dbReference type="Proteomes" id="UP000321617">
    <property type="component" value="Unassembled WGS sequence"/>
</dbReference>
<dbReference type="GO" id="GO:0005829">
    <property type="term" value="C:cytosol"/>
    <property type="evidence" value="ECO:0007669"/>
    <property type="project" value="TreeGrafter"/>
</dbReference>
<dbReference type="Gene3D" id="3.40.50.300">
    <property type="entry name" value="P-loop containing nucleotide triphosphate hydrolases"/>
    <property type="match status" value="1"/>
</dbReference>
<dbReference type="InterPro" id="IPR015191">
    <property type="entry name" value="SelB_WHD4"/>
</dbReference>
<keyword evidence="1" id="KW-0342">GTP-binding</keyword>
<keyword evidence="4" id="KW-0648">Protein biosynthesis</keyword>
<reference evidence="4 5" key="1">
    <citation type="journal article" date="2013" name="Stand. Genomic Sci.">
        <title>Genomic Encyclopedia of Type Strains, Phase I: The one thousand microbial genomes (KMG-I) project.</title>
        <authorList>
            <person name="Kyrpides N.C."/>
            <person name="Woyke T."/>
            <person name="Eisen J.A."/>
            <person name="Garrity G."/>
            <person name="Lilburn T.G."/>
            <person name="Beck B.J."/>
            <person name="Whitman W.B."/>
            <person name="Hugenholtz P."/>
            <person name="Klenk H.P."/>
        </authorList>
    </citation>
    <scope>NUCLEOTIDE SEQUENCE [LARGE SCALE GENOMIC DNA]</scope>
    <source>
        <strain evidence="4 5">DSM 45044</strain>
    </source>
</reference>
<evidence type="ECO:0000313" key="5">
    <source>
        <dbReference type="Proteomes" id="UP000321617"/>
    </source>
</evidence>
<dbReference type="InterPro" id="IPR009000">
    <property type="entry name" value="Transl_B-barrel_sf"/>
</dbReference>
<dbReference type="SUPFAM" id="SSF46785">
    <property type="entry name" value="Winged helix' DNA-binding domain"/>
    <property type="match status" value="1"/>
</dbReference>
<dbReference type="EMBL" id="VLLL01000008">
    <property type="protein sequence ID" value="TWJ08112.1"/>
    <property type="molecule type" value="Genomic_DNA"/>
</dbReference>
<dbReference type="Gene3D" id="1.10.10.10">
    <property type="entry name" value="Winged helix-like DNA-binding domain superfamily/Winged helix DNA-binding domain"/>
    <property type="match status" value="1"/>
</dbReference>
<proteinExistence type="predicted"/>
<dbReference type="AlphaFoldDB" id="A0A562UR69"/>
<dbReference type="InterPro" id="IPR000795">
    <property type="entry name" value="T_Tr_GTP-bd_dom"/>
</dbReference>
<dbReference type="Pfam" id="PF09107">
    <property type="entry name" value="WHD_3rd_SelB"/>
    <property type="match status" value="1"/>
</dbReference>
<dbReference type="SUPFAM" id="SSF50447">
    <property type="entry name" value="Translation proteins"/>
    <property type="match status" value="1"/>
</dbReference>
<comment type="caution">
    <text evidence="4">The sequence shown here is derived from an EMBL/GenBank/DDBJ whole genome shotgun (WGS) entry which is preliminary data.</text>
</comment>
<dbReference type="InterPro" id="IPR036390">
    <property type="entry name" value="WH_DNA-bd_sf"/>
</dbReference>
<dbReference type="PROSITE" id="PS51722">
    <property type="entry name" value="G_TR_2"/>
    <property type="match status" value="1"/>
</dbReference>
<organism evidence="4 5">
    <name type="scientific">Stackebrandtia albiflava</name>
    <dbReference type="NCBI Taxonomy" id="406432"/>
    <lineage>
        <taxon>Bacteria</taxon>
        <taxon>Bacillati</taxon>
        <taxon>Actinomycetota</taxon>
        <taxon>Actinomycetes</taxon>
        <taxon>Glycomycetales</taxon>
        <taxon>Glycomycetaceae</taxon>
        <taxon>Stackebrandtia</taxon>
    </lineage>
</organism>
<dbReference type="InterPro" id="IPR057335">
    <property type="entry name" value="Beta-barrel_SelB"/>
</dbReference>
<evidence type="ECO:0000313" key="4">
    <source>
        <dbReference type="EMBL" id="TWJ08112.1"/>
    </source>
</evidence>
<dbReference type="PANTHER" id="PTHR43721:SF22">
    <property type="entry name" value="ELONGATION FACTOR TU, MITOCHONDRIAL"/>
    <property type="match status" value="1"/>
</dbReference>
<gene>
    <name evidence="4" type="ORF">LX16_4332</name>
</gene>
<dbReference type="InterPro" id="IPR027417">
    <property type="entry name" value="P-loop_NTPase"/>
</dbReference>
<protein>
    <submittedName>
        <fullName evidence="4">Selenocysteine-specific elongation factor</fullName>
    </submittedName>
</protein>
<dbReference type="InterPro" id="IPR050055">
    <property type="entry name" value="EF-Tu_GTPase"/>
</dbReference>
<dbReference type="GO" id="GO:0001514">
    <property type="term" value="P:selenocysteine incorporation"/>
    <property type="evidence" value="ECO:0007669"/>
    <property type="project" value="InterPro"/>
</dbReference>
<keyword evidence="5" id="KW-1185">Reference proteome</keyword>
<dbReference type="GO" id="GO:0003924">
    <property type="term" value="F:GTPase activity"/>
    <property type="evidence" value="ECO:0007669"/>
    <property type="project" value="InterPro"/>
</dbReference>
<dbReference type="RefSeq" id="WP_244615931.1">
    <property type="nucleotide sequence ID" value="NZ_BAABIJ010000004.1"/>
</dbReference>
<feature type="region of interest" description="Disordered" evidence="2">
    <location>
        <begin position="562"/>
        <end position="585"/>
    </location>
</feature>
<dbReference type="GO" id="GO:0003723">
    <property type="term" value="F:RNA binding"/>
    <property type="evidence" value="ECO:0007669"/>
    <property type="project" value="InterPro"/>
</dbReference>
<keyword evidence="1" id="KW-0547">Nucleotide-binding</keyword>
<dbReference type="GO" id="GO:0003746">
    <property type="term" value="F:translation elongation factor activity"/>
    <property type="evidence" value="ECO:0007669"/>
    <property type="project" value="UniProtKB-KW"/>
</dbReference>
<sequence length="585" mass="60622">MATAGHVDHGKSTLVKALTGSDPDTLAEERRRGLTIDLGFAWTVLPGGAELAFVDVPGHERYIGNTVTGIATAPAVLFTVAADDGWMPQSQEHLTAVDAFGIRHGLLVVTRADLADPAPATAEATARIARTGLGRVAAVAVSARTGAGMPELRRALAAFTAGLPSADPAAPVRLWIDRAFSAPGSGTVVTGTLAAGSIHIGQSLEVSPSGERVRVRGLHRLGRAVDGVTGPARVAVNLARVAVAAVPRGRALVAPGRWWRTTTVDVTWPATGRPPTEVLVHCGTAAVPARVRPLGPDAARLTLRRPLDLHHGDRILLRDTGRRVFVPVTVADPDPPVLTGRGAAAARGRLLATGSGAAVLLRGHDAMRGADLVAMGVTPESSGHDGWLLDPDHRRRLATRLAEVVAAHDAARPLDPGVPVADAARSLGLPEGLPVAAILEPPLVVAEGRVTRAGAEALPAEVAAGLAALTDELRAHPFRAPTVRRLTELGLTRAALARAVNLGVLWSSGAVYLSPDAPERAAAVARRLPEPFTVGDLSRALGGGRRVAIALLEHLDAAGVTRRAADGTRTLTPRARDTADHADLR</sequence>
<name>A0A562UR69_9ACTN</name>
<keyword evidence="4" id="KW-0251">Elongation factor</keyword>
<accession>A0A562UR69</accession>
<dbReference type="SUPFAM" id="SSF52540">
    <property type="entry name" value="P-loop containing nucleoside triphosphate hydrolases"/>
    <property type="match status" value="1"/>
</dbReference>
<feature type="domain" description="Tr-type G" evidence="3">
    <location>
        <begin position="1"/>
        <end position="165"/>
    </location>
</feature>
<dbReference type="InterPro" id="IPR036388">
    <property type="entry name" value="WH-like_DNA-bd_sf"/>
</dbReference>
<dbReference type="GO" id="GO:0005525">
    <property type="term" value="F:GTP binding"/>
    <property type="evidence" value="ECO:0007669"/>
    <property type="project" value="UniProtKB-KW"/>
</dbReference>